<reference evidence="16 17" key="1">
    <citation type="submission" date="2016-06" db="EMBL/GenBank/DDBJ databases">
        <authorList>
            <person name="Kjaerup R.B."/>
            <person name="Dalgaard T.S."/>
            <person name="Juul-Madsen H.R."/>
        </authorList>
    </citation>
    <scope>NUCLEOTIDE SEQUENCE [LARGE SCALE GENOMIC DNA]</scope>
    <source>
        <strain evidence="16 17">E152</strain>
    </source>
</reference>
<evidence type="ECO:0000256" key="9">
    <source>
        <dbReference type="ARBA" id="ARBA00022691"/>
    </source>
</evidence>
<keyword evidence="8 12" id="KW-0808">Transferase</keyword>
<feature type="domain" description="Ribosomal RNA small subunit methyltransferase E methyltransferase" evidence="14">
    <location>
        <begin position="77"/>
        <end position="240"/>
    </location>
</feature>
<dbReference type="InterPro" id="IPR015947">
    <property type="entry name" value="PUA-like_sf"/>
</dbReference>
<gene>
    <name evidence="16" type="ORF">A5683_00340</name>
</gene>
<dbReference type="GO" id="GO:0005737">
    <property type="term" value="C:cytoplasm"/>
    <property type="evidence" value="ECO:0007669"/>
    <property type="project" value="UniProtKB-SubCell"/>
</dbReference>
<evidence type="ECO:0000256" key="10">
    <source>
        <dbReference type="ARBA" id="ARBA00025699"/>
    </source>
</evidence>
<dbReference type="FunFam" id="3.40.1280.10:FF:000023">
    <property type="entry name" value="Ribosomal RNA small subunit methyltransferase E"/>
    <property type="match status" value="1"/>
</dbReference>
<comment type="caution">
    <text evidence="16">The sequence shown here is derived from an EMBL/GenBank/DDBJ whole genome shotgun (WGS) entry which is preliminary data.</text>
</comment>
<dbReference type="Pfam" id="PF20260">
    <property type="entry name" value="PUA_4"/>
    <property type="match status" value="1"/>
</dbReference>
<keyword evidence="9 12" id="KW-0949">S-adenosyl-L-methionine</keyword>
<protein>
    <recommendedName>
        <fullName evidence="4 12">Ribosomal RNA small subunit methyltransferase E</fullName>
        <ecNumber evidence="3 12">2.1.1.193</ecNumber>
    </recommendedName>
</protein>
<accession>A0A1A2T2Z5</accession>
<feature type="domain" description="Ribosomal RNA small subunit methyltransferase E PUA-like" evidence="15">
    <location>
        <begin position="20"/>
        <end position="66"/>
    </location>
</feature>
<dbReference type="NCBIfam" id="NF008693">
    <property type="entry name" value="PRK11713.2-3"/>
    <property type="match status" value="1"/>
</dbReference>
<keyword evidence="6 12" id="KW-0698">rRNA processing</keyword>
<evidence type="ECO:0000256" key="2">
    <source>
        <dbReference type="ARBA" id="ARBA00005528"/>
    </source>
</evidence>
<feature type="region of interest" description="Disordered" evidence="13">
    <location>
        <begin position="254"/>
        <end position="282"/>
    </location>
</feature>
<dbReference type="EC" id="2.1.1.193" evidence="3 12"/>
<keyword evidence="7 12" id="KW-0489">Methyltransferase</keyword>
<dbReference type="InterPro" id="IPR046886">
    <property type="entry name" value="RsmE_MTase_dom"/>
</dbReference>
<dbReference type="CDD" id="cd18084">
    <property type="entry name" value="RsmE-like"/>
    <property type="match status" value="1"/>
</dbReference>
<proteinExistence type="inferred from homology"/>
<evidence type="ECO:0000256" key="7">
    <source>
        <dbReference type="ARBA" id="ARBA00022603"/>
    </source>
</evidence>
<evidence type="ECO:0000313" key="17">
    <source>
        <dbReference type="Proteomes" id="UP000092389"/>
    </source>
</evidence>
<dbReference type="PIRSF" id="PIRSF015601">
    <property type="entry name" value="MTase_slr0722"/>
    <property type="match status" value="1"/>
</dbReference>
<evidence type="ECO:0000256" key="8">
    <source>
        <dbReference type="ARBA" id="ARBA00022679"/>
    </source>
</evidence>
<evidence type="ECO:0000259" key="14">
    <source>
        <dbReference type="Pfam" id="PF04452"/>
    </source>
</evidence>
<dbReference type="OrthoDB" id="9808126at2"/>
<dbReference type="GO" id="GO:0070475">
    <property type="term" value="P:rRNA base methylation"/>
    <property type="evidence" value="ECO:0007669"/>
    <property type="project" value="TreeGrafter"/>
</dbReference>
<accession>A0A1A2TQ45</accession>
<evidence type="ECO:0000256" key="11">
    <source>
        <dbReference type="ARBA" id="ARBA00047944"/>
    </source>
</evidence>
<dbReference type="SUPFAM" id="SSF75217">
    <property type="entry name" value="alpha/beta knot"/>
    <property type="match status" value="1"/>
</dbReference>
<dbReference type="GO" id="GO:0070042">
    <property type="term" value="F:rRNA (uridine-N3-)-methyltransferase activity"/>
    <property type="evidence" value="ECO:0007669"/>
    <property type="project" value="TreeGrafter"/>
</dbReference>
<evidence type="ECO:0000256" key="3">
    <source>
        <dbReference type="ARBA" id="ARBA00012328"/>
    </source>
</evidence>
<dbReference type="RefSeq" id="WP_067830259.1">
    <property type="nucleotide sequence ID" value="NZ_LZJP01000096.1"/>
</dbReference>
<dbReference type="AlphaFoldDB" id="A0A1A2T2Z5"/>
<organism evidence="16 17">
    <name type="scientific">Mycobacterium mantenii</name>
    <dbReference type="NCBI Taxonomy" id="560555"/>
    <lineage>
        <taxon>Bacteria</taxon>
        <taxon>Bacillati</taxon>
        <taxon>Actinomycetota</taxon>
        <taxon>Actinomycetes</taxon>
        <taxon>Mycobacteriales</taxon>
        <taxon>Mycobacteriaceae</taxon>
        <taxon>Mycobacterium</taxon>
        <taxon>Mycobacterium avium complex (MAC)</taxon>
    </lineage>
</organism>
<dbReference type="InterPro" id="IPR029028">
    <property type="entry name" value="Alpha/beta_knot_MTases"/>
</dbReference>
<dbReference type="EMBL" id="LZJU01000149">
    <property type="protein sequence ID" value="OBH70407.1"/>
    <property type="molecule type" value="Genomic_DNA"/>
</dbReference>
<comment type="subcellular location">
    <subcellularLocation>
        <location evidence="1 12">Cytoplasm</location>
    </subcellularLocation>
</comment>
<dbReference type="InterPro" id="IPR006700">
    <property type="entry name" value="RsmE"/>
</dbReference>
<evidence type="ECO:0000259" key="15">
    <source>
        <dbReference type="Pfam" id="PF20260"/>
    </source>
</evidence>
<dbReference type="SUPFAM" id="SSF88697">
    <property type="entry name" value="PUA domain-like"/>
    <property type="match status" value="1"/>
</dbReference>
<dbReference type="Gene3D" id="2.40.240.20">
    <property type="entry name" value="Hypothetical PUA domain-like, domain 1"/>
    <property type="match status" value="1"/>
</dbReference>
<evidence type="ECO:0000256" key="12">
    <source>
        <dbReference type="PIRNR" id="PIRNR015601"/>
    </source>
</evidence>
<dbReference type="NCBIfam" id="TIGR00046">
    <property type="entry name" value="RsmE family RNA methyltransferase"/>
    <property type="match status" value="1"/>
</dbReference>
<evidence type="ECO:0000256" key="4">
    <source>
        <dbReference type="ARBA" id="ARBA00013673"/>
    </source>
</evidence>
<evidence type="ECO:0000256" key="6">
    <source>
        <dbReference type="ARBA" id="ARBA00022552"/>
    </source>
</evidence>
<name>A0A1A2T2Z5_MYCNT</name>
<dbReference type="Proteomes" id="UP000092389">
    <property type="component" value="Unassembled WGS sequence"/>
</dbReference>
<dbReference type="PANTHER" id="PTHR30027">
    <property type="entry name" value="RIBOSOMAL RNA SMALL SUBUNIT METHYLTRANSFERASE E"/>
    <property type="match status" value="1"/>
</dbReference>
<sequence>MVATLFYLDDLPEPGSLAVLGGDEGFHAATVRRIRPGEQLVLGDGAGALAHCEVEHAGRDGLRARVLERWNVAPGSPPVTVVQALPKSERSELAIELATEAGADAFLAWQAARCVANWQGTRVDKGLRRWRAVARSAARQARRAHIPPVDGVLSTAALAQRIRDEVAAGATALVLHESATDPLAGVELAQVTSLLLVVGPEGGIAEDEMVALSDAGAAAVRLGPQVLRTSTAAAVALGAVGVLTPRWQQRGDVSANGRVLQVRDTGPPSSTLLSTDQTGPSA</sequence>
<dbReference type="InterPro" id="IPR046887">
    <property type="entry name" value="RsmE_PUA-like"/>
</dbReference>
<evidence type="ECO:0000313" key="16">
    <source>
        <dbReference type="EMBL" id="OBH70407.1"/>
    </source>
</evidence>
<comment type="function">
    <text evidence="10 12">Specifically methylates the N3 position of the uracil ring of uridine 1498 (m3U1498) in 16S rRNA. Acts on the fully assembled 30S ribosomal subunit.</text>
</comment>
<feature type="compositionally biased region" description="Polar residues" evidence="13">
    <location>
        <begin position="267"/>
        <end position="282"/>
    </location>
</feature>
<evidence type="ECO:0000256" key="1">
    <source>
        <dbReference type="ARBA" id="ARBA00004496"/>
    </source>
</evidence>
<comment type="catalytic activity">
    <reaction evidence="11 12">
        <text>uridine(1498) in 16S rRNA + S-adenosyl-L-methionine = N(3)-methyluridine(1498) in 16S rRNA + S-adenosyl-L-homocysteine + H(+)</text>
        <dbReference type="Rhea" id="RHEA:42920"/>
        <dbReference type="Rhea" id="RHEA-COMP:10283"/>
        <dbReference type="Rhea" id="RHEA-COMP:10284"/>
        <dbReference type="ChEBI" id="CHEBI:15378"/>
        <dbReference type="ChEBI" id="CHEBI:57856"/>
        <dbReference type="ChEBI" id="CHEBI:59789"/>
        <dbReference type="ChEBI" id="CHEBI:65315"/>
        <dbReference type="ChEBI" id="CHEBI:74502"/>
        <dbReference type="EC" id="2.1.1.193"/>
    </reaction>
</comment>
<dbReference type="PANTHER" id="PTHR30027:SF3">
    <property type="entry name" value="16S RRNA (URACIL(1498)-N(3))-METHYLTRANSFERASE"/>
    <property type="match status" value="1"/>
</dbReference>
<evidence type="ECO:0000256" key="13">
    <source>
        <dbReference type="SAM" id="MobiDB-lite"/>
    </source>
</evidence>
<dbReference type="InterPro" id="IPR029026">
    <property type="entry name" value="tRNA_m1G_MTases_N"/>
</dbReference>
<dbReference type="Gene3D" id="3.40.1280.10">
    <property type="match status" value="1"/>
</dbReference>
<keyword evidence="5 12" id="KW-0963">Cytoplasm</keyword>
<evidence type="ECO:0000256" key="5">
    <source>
        <dbReference type="ARBA" id="ARBA00022490"/>
    </source>
</evidence>
<dbReference type="Pfam" id="PF04452">
    <property type="entry name" value="Methyltrans_RNA"/>
    <property type="match status" value="1"/>
</dbReference>
<comment type="similarity">
    <text evidence="2 12">Belongs to the RNA methyltransferase RsmE family.</text>
</comment>